<evidence type="ECO:0000313" key="2">
    <source>
        <dbReference type="EMBL" id="AQQ72025.1"/>
    </source>
</evidence>
<name>A0A1Q2MH43_9BACT</name>
<keyword evidence="3" id="KW-1185">Reference proteome</keyword>
<dbReference type="PANTHER" id="PTHR30093">
    <property type="entry name" value="GENERAL SECRETION PATHWAY PROTEIN G"/>
    <property type="match status" value="1"/>
</dbReference>
<proteinExistence type="predicted"/>
<protein>
    <recommendedName>
        <fullName evidence="4">Type II secretion system protein G</fullName>
    </recommendedName>
</protein>
<dbReference type="NCBIfam" id="TIGR02532">
    <property type="entry name" value="IV_pilin_GFxxxE"/>
    <property type="match status" value="1"/>
</dbReference>
<dbReference type="RefSeq" id="WP_146684256.1">
    <property type="nucleotide sequence ID" value="NZ_CP019646.1"/>
</dbReference>
<dbReference type="OrthoDB" id="279149at2"/>
<dbReference type="Gene3D" id="3.30.700.10">
    <property type="entry name" value="Glycoprotein, Type 4 Pilin"/>
    <property type="match status" value="1"/>
</dbReference>
<dbReference type="KEGG" id="pbas:SMSP2_02404"/>
<dbReference type="EMBL" id="CP019646">
    <property type="protein sequence ID" value="AQQ72025.1"/>
    <property type="molecule type" value="Genomic_DNA"/>
</dbReference>
<reference evidence="3" key="1">
    <citation type="submission" date="2017-02" db="EMBL/GenBank/DDBJ databases">
        <title>Comparative genomics and description of representatives of a novel lineage of planctomycetes thriving in anoxic sediments.</title>
        <authorList>
            <person name="Spring S."/>
            <person name="Bunk B."/>
            <person name="Sproer C."/>
        </authorList>
    </citation>
    <scope>NUCLEOTIDE SEQUENCE [LARGE SCALE GENOMIC DNA]</scope>
    <source>
        <strain evidence="3">SM-Chi-D1</strain>
    </source>
</reference>
<dbReference type="PANTHER" id="PTHR30093:SF2">
    <property type="entry name" value="TYPE II SECRETION SYSTEM PROTEIN H"/>
    <property type="match status" value="1"/>
</dbReference>
<keyword evidence="1" id="KW-0472">Membrane</keyword>
<sequence>MRTYRTPKKAFTLIELLVVISIIAVLMGVMLPAISRVRERARRVECISNIRQCLLMGGMYASDNNQKLPVGNIWGDETREEGWLDVSFKMALTLAVQYGATEEMAMCKSWHFEKDQYFYEPPAVNDENFRVGGTRLGYNYYGARFDQPGSIYSPKMADGKIYKSPSKISDLGTERCTSPTLMTCFHWDSITAGGSWGAKIPHTRGGKGVYIEPGSDKISPKPEGLVMGFLDNSAAWVKWEKLDWIEQAGTNRLYFSRH</sequence>
<gene>
    <name evidence="2" type="ORF">SMSP2_02404</name>
</gene>
<feature type="transmembrane region" description="Helical" evidence="1">
    <location>
        <begin position="12"/>
        <end position="34"/>
    </location>
</feature>
<dbReference type="InterPro" id="IPR045584">
    <property type="entry name" value="Pilin-like"/>
</dbReference>
<dbReference type="AlphaFoldDB" id="A0A1Q2MH43"/>
<organism evidence="2 3">
    <name type="scientific">Limihaloglobus sulfuriphilus</name>
    <dbReference type="NCBI Taxonomy" id="1851148"/>
    <lineage>
        <taxon>Bacteria</taxon>
        <taxon>Pseudomonadati</taxon>
        <taxon>Planctomycetota</taxon>
        <taxon>Phycisphaerae</taxon>
        <taxon>Sedimentisphaerales</taxon>
        <taxon>Sedimentisphaeraceae</taxon>
        <taxon>Limihaloglobus</taxon>
    </lineage>
</organism>
<dbReference type="Proteomes" id="UP000188181">
    <property type="component" value="Chromosome"/>
</dbReference>
<evidence type="ECO:0000256" key="1">
    <source>
        <dbReference type="SAM" id="Phobius"/>
    </source>
</evidence>
<dbReference type="SUPFAM" id="SSF54523">
    <property type="entry name" value="Pili subunits"/>
    <property type="match status" value="1"/>
</dbReference>
<accession>A0A1Q2MH43</accession>
<keyword evidence="1" id="KW-1133">Transmembrane helix</keyword>
<keyword evidence="1" id="KW-0812">Transmembrane</keyword>
<evidence type="ECO:0008006" key="4">
    <source>
        <dbReference type="Google" id="ProtNLM"/>
    </source>
</evidence>
<dbReference type="Pfam" id="PF07963">
    <property type="entry name" value="N_methyl"/>
    <property type="match status" value="1"/>
</dbReference>
<evidence type="ECO:0000313" key="3">
    <source>
        <dbReference type="Proteomes" id="UP000188181"/>
    </source>
</evidence>
<dbReference type="STRING" id="1851148.SMSP2_02404"/>
<dbReference type="InterPro" id="IPR012902">
    <property type="entry name" value="N_methyl_site"/>
</dbReference>